<name>A0A9P6JV27_9AGAR</name>
<sequence length="335" mass="35585">MSASSSTSSSNSGPIPSSSTVQIAREEVRPQAGPLPSKRGELGFVEGVHTPTGVRFYESSESVAPPARHPADRDHIFSHTPASSGVEAGTLSPSSSSNPAPPSSSDPIAKPKRLFGFLKPKGTATCGGINLITLSLFTIQFVVFVGTIVGWVFAAKLVAIATSGPSVVLLHVVLAVATIIQFIFLERRIYRLRGERYTYLHPGEVLPRFRTNSPGLDSATIAFAPWHRPPLPTYAATLAESGVGTGDVEDNIIAAPPPPAYGITRGSTLLLAGYLTATMRAERPRSEHSQLDSRPVSYASRDGHFHGDQVADRSVRLEETLNRLESTSSSTAATC</sequence>
<evidence type="ECO:0000256" key="1">
    <source>
        <dbReference type="SAM" id="MobiDB-lite"/>
    </source>
</evidence>
<keyword evidence="2" id="KW-0812">Transmembrane</keyword>
<protein>
    <submittedName>
        <fullName evidence="3">Uncharacterized protein</fullName>
    </submittedName>
</protein>
<keyword evidence="4" id="KW-1185">Reference proteome</keyword>
<comment type="caution">
    <text evidence="3">The sequence shown here is derived from an EMBL/GenBank/DDBJ whole genome shotgun (WGS) entry which is preliminary data.</text>
</comment>
<feature type="transmembrane region" description="Helical" evidence="2">
    <location>
        <begin position="166"/>
        <end position="185"/>
    </location>
</feature>
<feature type="region of interest" description="Disordered" evidence="1">
    <location>
        <begin position="56"/>
        <end position="107"/>
    </location>
</feature>
<reference evidence="3" key="1">
    <citation type="submission" date="2020-11" db="EMBL/GenBank/DDBJ databases">
        <authorList>
            <consortium name="DOE Joint Genome Institute"/>
            <person name="Ahrendt S."/>
            <person name="Riley R."/>
            <person name="Andreopoulos W."/>
            <person name="Labutti K."/>
            <person name="Pangilinan J."/>
            <person name="Ruiz-Duenas F.J."/>
            <person name="Barrasa J.M."/>
            <person name="Sanchez-Garcia M."/>
            <person name="Camarero S."/>
            <person name="Miyauchi S."/>
            <person name="Serrano A."/>
            <person name="Linde D."/>
            <person name="Babiker R."/>
            <person name="Drula E."/>
            <person name="Ayuso-Fernandez I."/>
            <person name="Pacheco R."/>
            <person name="Padilla G."/>
            <person name="Ferreira P."/>
            <person name="Barriuso J."/>
            <person name="Kellner H."/>
            <person name="Castanera R."/>
            <person name="Alfaro M."/>
            <person name="Ramirez L."/>
            <person name="Pisabarro A.G."/>
            <person name="Kuo A."/>
            <person name="Tritt A."/>
            <person name="Lipzen A."/>
            <person name="He G."/>
            <person name="Yan M."/>
            <person name="Ng V."/>
            <person name="Cullen D."/>
            <person name="Martin F."/>
            <person name="Rosso M.-N."/>
            <person name="Henrissat B."/>
            <person name="Hibbett D."/>
            <person name="Martinez A.T."/>
            <person name="Grigoriev I.V."/>
        </authorList>
    </citation>
    <scope>NUCLEOTIDE SEQUENCE</scope>
    <source>
        <strain evidence="3">CBS 506.95</strain>
    </source>
</reference>
<feature type="region of interest" description="Disordered" evidence="1">
    <location>
        <begin position="281"/>
        <end position="314"/>
    </location>
</feature>
<feature type="compositionally biased region" description="Low complexity" evidence="1">
    <location>
        <begin position="1"/>
        <end position="19"/>
    </location>
</feature>
<feature type="transmembrane region" description="Helical" evidence="2">
    <location>
        <begin position="129"/>
        <end position="154"/>
    </location>
</feature>
<feature type="compositionally biased region" description="Basic and acidic residues" evidence="1">
    <location>
        <begin position="301"/>
        <end position="314"/>
    </location>
</feature>
<evidence type="ECO:0000313" key="3">
    <source>
        <dbReference type="EMBL" id="KAF9533075.1"/>
    </source>
</evidence>
<accession>A0A9P6JV27</accession>
<dbReference type="Proteomes" id="UP000807306">
    <property type="component" value="Unassembled WGS sequence"/>
</dbReference>
<dbReference type="OrthoDB" id="2596855at2759"/>
<evidence type="ECO:0000313" key="4">
    <source>
        <dbReference type="Proteomes" id="UP000807306"/>
    </source>
</evidence>
<evidence type="ECO:0000256" key="2">
    <source>
        <dbReference type="SAM" id="Phobius"/>
    </source>
</evidence>
<keyword evidence="2" id="KW-1133">Transmembrane helix</keyword>
<gene>
    <name evidence="3" type="ORF">CPB83DRAFT_845775</name>
</gene>
<keyword evidence="2" id="KW-0472">Membrane</keyword>
<proteinExistence type="predicted"/>
<organism evidence="3 4">
    <name type="scientific">Crepidotus variabilis</name>
    <dbReference type="NCBI Taxonomy" id="179855"/>
    <lineage>
        <taxon>Eukaryota</taxon>
        <taxon>Fungi</taxon>
        <taxon>Dikarya</taxon>
        <taxon>Basidiomycota</taxon>
        <taxon>Agaricomycotina</taxon>
        <taxon>Agaricomycetes</taxon>
        <taxon>Agaricomycetidae</taxon>
        <taxon>Agaricales</taxon>
        <taxon>Agaricineae</taxon>
        <taxon>Crepidotaceae</taxon>
        <taxon>Crepidotus</taxon>
    </lineage>
</organism>
<dbReference type="EMBL" id="MU157829">
    <property type="protein sequence ID" value="KAF9533075.1"/>
    <property type="molecule type" value="Genomic_DNA"/>
</dbReference>
<dbReference type="AlphaFoldDB" id="A0A9P6JV27"/>
<feature type="region of interest" description="Disordered" evidence="1">
    <location>
        <begin position="1"/>
        <end position="44"/>
    </location>
</feature>
<feature type="compositionally biased region" description="Basic and acidic residues" evidence="1">
    <location>
        <begin position="281"/>
        <end position="291"/>
    </location>
</feature>